<evidence type="ECO:0000313" key="3">
    <source>
        <dbReference type="Proteomes" id="UP001500973"/>
    </source>
</evidence>
<dbReference type="Proteomes" id="UP001500973">
    <property type="component" value="Unassembled WGS sequence"/>
</dbReference>
<feature type="signal peptide" evidence="1">
    <location>
        <begin position="1"/>
        <end position="29"/>
    </location>
</feature>
<reference evidence="2 3" key="1">
    <citation type="journal article" date="2019" name="Int. J. Syst. Evol. Microbiol.">
        <title>The Global Catalogue of Microorganisms (GCM) 10K type strain sequencing project: providing services to taxonomists for standard genome sequencing and annotation.</title>
        <authorList>
            <consortium name="The Broad Institute Genomics Platform"/>
            <consortium name="The Broad Institute Genome Sequencing Center for Infectious Disease"/>
            <person name="Wu L."/>
            <person name="Ma J."/>
        </authorList>
    </citation>
    <scope>NUCLEOTIDE SEQUENCE [LARGE SCALE GENOMIC DNA]</scope>
    <source>
        <strain evidence="2 3">JCM 11756</strain>
    </source>
</reference>
<evidence type="ECO:0000256" key="1">
    <source>
        <dbReference type="SAM" id="SignalP"/>
    </source>
</evidence>
<dbReference type="RefSeq" id="WP_344009146.1">
    <property type="nucleotide sequence ID" value="NZ_BAAAIZ010000002.1"/>
</dbReference>
<keyword evidence="1" id="KW-0732">Signal</keyword>
<dbReference type="EMBL" id="BAAAIZ010000002">
    <property type="protein sequence ID" value="GAA1414272.1"/>
    <property type="molecule type" value="Genomic_DNA"/>
</dbReference>
<comment type="caution">
    <text evidence="2">The sequence shown here is derived from an EMBL/GenBank/DDBJ whole genome shotgun (WGS) entry which is preliminary data.</text>
</comment>
<evidence type="ECO:0000313" key="2">
    <source>
        <dbReference type="EMBL" id="GAA1414272.1"/>
    </source>
</evidence>
<feature type="chain" id="PRO_5047400162" description="Secreted protein" evidence="1">
    <location>
        <begin position="30"/>
        <end position="128"/>
    </location>
</feature>
<name>A0ABN1YHZ5_9ACTN</name>
<keyword evidence="3" id="KW-1185">Reference proteome</keyword>
<gene>
    <name evidence="2" type="ORF">GCM10009601_01790</name>
</gene>
<organism evidence="2 3">
    <name type="scientific">Streptomyces thermospinosisporus</name>
    <dbReference type="NCBI Taxonomy" id="161482"/>
    <lineage>
        <taxon>Bacteria</taxon>
        <taxon>Bacillati</taxon>
        <taxon>Actinomycetota</taxon>
        <taxon>Actinomycetes</taxon>
        <taxon>Kitasatosporales</taxon>
        <taxon>Streptomycetaceae</taxon>
        <taxon>Streptomyces</taxon>
    </lineage>
</organism>
<protein>
    <recommendedName>
        <fullName evidence="4">Secreted protein</fullName>
    </recommendedName>
</protein>
<sequence length="128" mass="13994">MTKKRTALGFLAVALSAGVTLGTVSSAQAAAHDAKAVKYSKKCGGGPGNCKLTKRHPQKGTVKVTVDNSGNSPMRYGWDIRHKGKIVCWGEIRENWKKPKTFTCKNMPKGLLTLTMPYRKSTSISLKW</sequence>
<accession>A0ABN1YHZ5</accession>
<evidence type="ECO:0008006" key="4">
    <source>
        <dbReference type="Google" id="ProtNLM"/>
    </source>
</evidence>
<proteinExistence type="predicted"/>